<keyword evidence="2" id="KW-1185">Reference proteome</keyword>
<dbReference type="AlphaFoldDB" id="A0A1N7FBI9"/>
<proteinExistence type="predicted"/>
<accession>A0A1N7FBI9</accession>
<gene>
    <name evidence="1" type="ORF">SAMN05444858_13319</name>
</gene>
<evidence type="ECO:0000313" key="1">
    <source>
        <dbReference type="EMBL" id="SIR97707.1"/>
    </source>
</evidence>
<organism evidence="1 2">
    <name type="scientific">Micromonospora avicenniae</name>
    <dbReference type="NCBI Taxonomy" id="1198245"/>
    <lineage>
        <taxon>Bacteria</taxon>
        <taxon>Bacillati</taxon>
        <taxon>Actinomycetota</taxon>
        <taxon>Actinomycetes</taxon>
        <taxon>Micromonosporales</taxon>
        <taxon>Micromonosporaceae</taxon>
        <taxon>Micromonospora</taxon>
    </lineage>
</organism>
<evidence type="ECO:0000313" key="2">
    <source>
        <dbReference type="Proteomes" id="UP000186004"/>
    </source>
</evidence>
<dbReference type="EMBL" id="FTNF01000033">
    <property type="protein sequence ID" value="SIR97707.1"/>
    <property type="molecule type" value="Genomic_DNA"/>
</dbReference>
<protein>
    <submittedName>
        <fullName evidence="1">Uncharacterized protein</fullName>
    </submittedName>
</protein>
<dbReference type="Proteomes" id="UP000186004">
    <property type="component" value="Unassembled WGS sequence"/>
</dbReference>
<reference evidence="1 2" key="1">
    <citation type="submission" date="2017-01" db="EMBL/GenBank/DDBJ databases">
        <authorList>
            <person name="Mah S.A."/>
            <person name="Swanson W.J."/>
            <person name="Moy G.W."/>
            <person name="Vacquier V.D."/>
        </authorList>
    </citation>
    <scope>NUCLEOTIDE SEQUENCE [LARGE SCALE GENOMIC DNA]</scope>
    <source>
        <strain evidence="1 2">DSM 45758</strain>
    </source>
</reference>
<name>A0A1N7FBI9_9ACTN</name>
<sequence>MSEVPRYLLFVYGPAGRTEGSKACRGTVGVRPFRTEEPVRTPPAP</sequence>